<comment type="similarity">
    <text evidence="5">Belongs to the IFIT family.</text>
</comment>
<evidence type="ECO:0000256" key="5">
    <source>
        <dbReference type="ARBA" id="ARBA00038336"/>
    </source>
</evidence>
<dbReference type="PANTHER" id="PTHR10271">
    <property type="entry name" value="INTERFERON-INDUCED PROTEIN WITH TETRATRICOPEPTIDE REPEATS"/>
    <property type="match status" value="1"/>
</dbReference>
<dbReference type="OrthoDB" id="10043504at2759"/>
<keyword evidence="7" id="KW-1185">Reference proteome</keyword>
<dbReference type="AlphaFoldDB" id="A0A3Q3EB57"/>
<reference evidence="6" key="1">
    <citation type="submission" date="2025-08" db="UniProtKB">
        <authorList>
            <consortium name="Ensembl"/>
        </authorList>
    </citation>
    <scope>IDENTIFICATION</scope>
</reference>
<organism evidence="6 7">
    <name type="scientific">Labrus bergylta</name>
    <name type="common">ballan wrasse</name>
    <dbReference type="NCBI Taxonomy" id="56723"/>
    <lineage>
        <taxon>Eukaryota</taxon>
        <taxon>Metazoa</taxon>
        <taxon>Chordata</taxon>
        <taxon>Craniata</taxon>
        <taxon>Vertebrata</taxon>
        <taxon>Euteleostomi</taxon>
        <taxon>Actinopterygii</taxon>
        <taxon>Neopterygii</taxon>
        <taxon>Teleostei</taxon>
        <taxon>Neoteleostei</taxon>
        <taxon>Acanthomorphata</taxon>
        <taxon>Eupercaria</taxon>
        <taxon>Labriformes</taxon>
        <taxon>Labridae</taxon>
        <taxon>Labrus</taxon>
    </lineage>
</organism>
<sequence>MFVFVFSISAAQSQTTLESLQCHFTWDLDRSRPKLLRLTHKMEDFSKEKGNRWLGHIYNLWGFIQYKLGLNEEANSLFQKATEALNKLRVADEGPWLVVNYGNLAWLHHHLGDQAESQAYLSKVDALMEKDPSPSQDDLHPEICAEKAWTLMFFGEDKKLVVDYYEKAARMQPKMVDWNTSYVIWLKKVKNFSDTRLDPDLLEKMRQAKERDPENLYLAALYLEQLADKGENIRDEVRELAKNVSSNCSNSGMWALLNLYIEHISVDEAVDLAEKVLKKHPDVRYLKKFVAVCYRWRIIYKSSSSPEQSMMDRAIALHEELISLYPHSSLKREIDLATIYAKSHHSKAKAEQIFQKLLKNEPAEPEDKQMLYNIYANHLYFHQNDSHRSIQYHMNAAAIPEISFSRENSIRILEKTKDRGIMCREIEEFLRNLQEPRQ</sequence>
<accession>A0A3Q3EB57</accession>
<dbReference type="STRING" id="56723.ENSLBEP00000004358"/>
<dbReference type="Gene3D" id="1.25.40.10">
    <property type="entry name" value="Tetratricopeptide repeat domain"/>
    <property type="match status" value="3"/>
</dbReference>
<evidence type="ECO:0000256" key="2">
    <source>
        <dbReference type="ARBA" id="ARBA00022737"/>
    </source>
</evidence>
<dbReference type="FunFam" id="1.25.40.10:FF:000036">
    <property type="entry name" value="interferon-induced protein with tetratricopeptide repeats 5"/>
    <property type="match status" value="1"/>
</dbReference>
<keyword evidence="1" id="KW-0399">Innate immunity</keyword>
<evidence type="ECO:0000256" key="3">
    <source>
        <dbReference type="ARBA" id="ARBA00022803"/>
    </source>
</evidence>
<dbReference type="GeneTree" id="ENSGT00950000182946"/>
<dbReference type="SUPFAM" id="SSF48452">
    <property type="entry name" value="TPR-like"/>
    <property type="match status" value="2"/>
</dbReference>
<keyword evidence="2" id="KW-0677">Repeat</keyword>
<protein>
    <submittedName>
        <fullName evidence="6">Interferon-induced protein with tetratricopeptide repeats 1B-like</fullName>
    </submittedName>
</protein>
<evidence type="ECO:0000256" key="4">
    <source>
        <dbReference type="ARBA" id="ARBA00022859"/>
    </source>
</evidence>
<evidence type="ECO:0000256" key="1">
    <source>
        <dbReference type="ARBA" id="ARBA00022588"/>
    </source>
</evidence>
<keyword evidence="3" id="KW-0802">TPR repeat</keyword>
<dbReference type="InterPro" id="IPR011990">
    <property type="entry name" value="TPR-like_helical_dom_sf"/>
</dbReference>
<reference evidence="6" key="2">
    <citation type="submission" date="2025-09" db="UniProtKB">
        <authorList>
            <consortium name="Ensembl"/>
        </authorList>
    </citation>
    <scope>IDENTIFICATION</scope>
</reference>
<name>A0A3Q3EB57_9LABR</name>
<dbReference type="GO" id="GO:0051607">
    <property type="term" value="P:defense response to virus"/>
    <property type="evidence" value="ECO:0007669"/>
    <property type="project" value="TreeGrafter"/>
</dbReference>
<dbReference type="GO" id="GO:0045087">
    <property type="term" value="P:innate immune response"/>
    <property type="evidence" value="ECO:0007669"/>
    <property type="project" value="UniProtKB-KW"/>
</dbReference>
<proteinExistence type="inferred from homology"/>
<evidence type="ECO:0000313" key="6">
    <source>
        <dbReference type="Ensembl" id="ENSLBEP00000004358.1"/>
    </source>
</evidence>
<dbReference type="Ensembl" id="ENSLBET00000004580.1">
    <property type="protein sequence ID" value="ENSLBEP00000004358.1"/>
    <property type="gene ID" value="ENSLBEG00000003351.1"/>
</dbReference>
<dbReference type="Proteomes" id="UP000261660">
    <property type="component" value="Unplaced"/>
</dbReference>
<evidence type="ECO:0000313" key="7">
    <source>
        <dbReference type="Proteomes" id="UP000261660"/>
    </source>
</evidence>
<keyword evidence="4" id="KW-0391">Immunity</keyword>
<dbReference type="PANTHER" id="PTHR10271:SF14">
    <property type="entry name" value="INTERFERON-INDUCED PROTEIN WITH TETRATRICOPEPTIDE REPEATS-RELATED"/>
    <property type="match status" value="1"/>
</dbReference>
<dbReference type="FunCoup" id="A0A3Q3EB57">
    <property type="interactions" value="1"/>
</dbReference>
<dbReference type="InParanoid" id="A0A3Q3EB57"/>
<dbReference type="GO" id="GO:0005829">
    <property type="term" value="C:cytosol"/>
    <property type="evidence" value="ECO:0007669"/>
    <property type="project" value="TreeGrafter"/>
</dbReference>